<evidence type="ECO:0000256" key="3">
    <source>
        <dbReference type="ARBA" id="ARBA00023295"/>
    </source>
</evidence>
<gene>
    <name evidence="7" type="ORF">GCM10022381_23830</name>
</gene>
<comment type="caution">
    <text evidence="7">The sequence shown here is derived from an EMBL/GenBank/DDBJ whole genome shotgun (WGS) entry which is preliminary data.</text>
</comment>
<dbReference type="SUPFAM" id="SSF49785">
    <property type="entry name" value="Galactose-binding domain-like"/>
    <property type="match status" value="1"/>
</dbReference>
<dbReference type="InterPro" id="IPR051913">
    <property type="entry name" value="GH2_Domain-Containing"/>
</dbReference>
<name>A0ABP7KN49_9MICO</name>
<keyword evidence="8" id="KW-1185">Reference proteome</keyword>
<protein>
    <submittedName>
        <fullName evidence="7">Glycoside hydrolase family 2</fullName>
    </submittedName>
</protein>
<dbReference type="SUPFAM" id="SSF49303">
    <property type="entry name" value="beta-Galactosidase/glucuronidase domain"/>
    <property type="match status" value="1"/>
</dbReference>
<dbReference type="Gene3D" id="2.60.40.10">
    <property type="entry name" value="Immunoglobulins"/>
    <property type="match status" value="1"/>
</dbReference>
<dbReference type="Gene3D" id="2.60.120.260">
    <property type="entry name" value="Galactose-binding domain-like"/>
    <property type="match status" value="1"/>
</dbReference>
<keyword evidence="2 7" id="KW-0378">Hydrolase</keyword>
<keyword evidence="3" id="KW-0326">Glycosidase</keyword>
<dbReference type="SUPFAM" id="SSF51445">
    <property type="entry name" value="(Trans)glycosidases"/>
    <property type="match status" value="1"/>
</dbReference>
<accession>A0ABP7KN49</accession>
<feature type="region of interest" description="Disordered" evidence="4">
    <location>
        <begin position="611"/>
        <end position="637"/>
    </location>
</feature>
<dbReference type="Pfam" id="PF00703">
    <property type="entry name" value="Glyco_hydro_2"/>
    <property type="match status" value="1"/>
</dbReference>
<dbReference type="Gene3D" id="3.20.20.80">
    <property type="entry name" value="Glycosidases"/>
    <property type="match status" value="1"/>
</dbReference>
<sequence length="637" mass="70809">MNLRSASSKTKSLTTTSLKTPWAHTLDPDAVLQEYPRPQLARESYLNLNGRWDYAITDSAEHPRGWDGAILVPFSPEAALSGVERQLLPGQHLWYQRTVHLPSDFIDERVLLHFGAVDQDCRVYIDGELVGSHSGGYLPFSFDVTAALSPDVDHVLRVDVVDVSDSSYRSRGKQSLRRGGIWYTAQSGIWQTVWLESVPQLYVERLDIRALLGERAVEVVVVATGTGTDNAVATVVLRADGETVTSATGPVGQPIRLVLDEVREWSPEDPYLYDLEVRLRADRVSSYVGMRSVGVENDAAGIPRLLLNGRPYFHAGVLDQGYWPDGLYTAPSDDALIHDIRSMKDLGFTMLRKHIKIEPLRWYHHCDRLGMLVWQDMVSGGRAYNPAVITAPVLLPVRLSDRRHRAFGRQDAAGREEFTGELIETVQLLTSVPSVVVWVPFNEGWGQFDSLDAVRRIRALDPDRIIDHASGWHDQGGGDLQSLHIYFRRVRPSRAWGRDGRAVVVSEYGGYSLRLPGHEFSSREFGYKRFSSMAAFTDAFAALHREQILPAITAGLSGAVYTQLSDVEDELNGLLTADRTIVKADADVVRAVNRELAEQFARVAGANAATNQAHATIPSARGGQLEGERDESHDRRA</sequence>
<evidence type="ECO:0000259" key="6">
    <source>
        <dbReference type="Pfam" id="PF02837"/>
    </source>
</evidence>
<comment type="similarity">
    <text evidence="1">Belongs to the glycosyl hydrolase 2 family.</text>
</comment>
<evidence type="ECO:0000259" key="5">
    <source>
        <dbReference type="Pfam" id="PF00703"/>
    </source>
</evidence>
<feature type="compositionally biased region" description="Basic and acidic residues" evidence="4">
    <location>
        <begin position="626"/>
        <end position="637"/>
    </location>
</feature>
<organism evidence="7 8">
    <name type="scientific">Leifsonia kafniensis</name>
    <dbReference type="NCBI Taxonomy" id="475957"/>
    <lineage>
        <taxon>Bacteria</taxon>
        <taxon>Bacillati</taxon>
        <taxon>Actinomycetota</taxon>
        <taxon>Actinomycetes</taxon>
        <taxon>Micrococcales</taxon>
        <taxon>Microbacteriaceae</taxon>
        <taxon>Leifsonia</taxon>
    </lineage>
</organism>
<dbReference type="InterPro" id="IPR036156">
    <property type="entry name" value="Beta-gal/glucu_dom_sf"/>
</dbReference>
<dbReference type="Pfam" id="PF02837">
    <property type="entry name" value="Glyco_hydro_2_N"/>
    <property type="match status" value="1"/>
</dbReference>
<reference evidence="8" key="1">
    <citation type="journal article" date="2019" name="Int. J. Syst. Evol. Microbiol.">
        <title>The Global Catalogue of Microorganisms (GCM) 10K type strain sequencing project: providing services to taxonomists for standard genome sequencing and annotation.</title>
        <authorList>
            <consortium name="The Broad Institute Genomics Platform"/>
            <consortium name="The Broad Institute Genome Sequencing Center for Infectious Disease"/>
            <person name="Wu L."/>
            <person name="Ma J."/>
        </authorList>
    </citation>
    <scope>NUCLEOTIDE SEQUENCE [LARGE SCALE GENOMIC DNA]</scope>
    <source>
        <strain evidence="8">JCM 17021</strain>
    </source>
</reference>
<dbReference type="EMBL" id="BAABCN010000007">
    <property type="protein sequence ID" value="GAA3880818.1"/>
    <property type="molecule type" value="Genomic_DNA"/>
</dbReference>
<evidence type="ECO:0000256" key="4">
    <source>
        <dbReference type="SAM" id="MobiDB-lite"/>
    </source>
</evidence>
<feature type="domain" description="Glycoside hydrolase family 2 immunoglobulin-like beta-sandwich" evidence="5">
    <location>
        <begin position="229"/>
        <end position="291"/>
    </location>
</feature>
<dbReference type="InterPro" id="IPR006104">
    <property type="entry name" value="Glyco_hydro_2_N"/>
</dbReference>
<evidence type="ECO:0000313" key="7">
    <source>
        <dbReference type="EMBL" id="GAA3880818.1"/>
    </source>
</evidence>
<dbReference type="InterPro" id="IPR006102">
    <property type="entry name" value="Ig-like_GH2"/>
</dbReference>
<dbReference type="InterPro" id="IPR017853">
    <property type="entry name" value="GH"/>
</dbReference>
<evidence type="ECO:0000256" key="2">
    <source>
        <dbReference type="ARBA" id="ARBA00022801"/>
    </source>
</evidence>
<dbReference type="Proteomes" id="UP001501803">
    <property type="component" value="Unassembled WGS sequence"/>
</dbReference>
<dbReference type="PANTHER" id="PTHR42732:SF2">
    <property type="entry name" value="BETA-MANNOSIDASE"/>
    <property type="match status" value="1"/>
</dbReference>
<proteinExistence type="inferred from homology"/>
<dbReference type="GO" id="GO:0016787">
    <property type="term" value="F:hydrolase activity"/>
    <property type="evidence" value="ECO:0007669"/>
    <property type="project" value="UniProtKB-KW"/>
</dbReference>
<dbReference type="PANTHER" id="PTHR42732">
    <property type="entry name" value="BETA-GALACTOSIDASE"/>
    <property type="match status" value="1"/>
</dbReference>
<dbReference type="InterPro" id="IPR008979">
    <property type="entry name" value="Galactose-bd-like_sf"/>
</dbReference>
<feature type="domain" description="Glycosyl hydrolases family 2 sugar binding" evidence="6">
    <location>
        <begin position="93"/>
        <end position="195"/>
    </location>
</feature>
<dbReference type="InterPro" id="IPR013783">
    <property type="entry name" value="Ig-like_fold"/>
</dbReference>
<evidence type="ECO:0000313" key="8">
    <source>
        <dbReference type="Proteomes" id="UP001501803"/>
    </source>
</evidence>
<evidence type="ECO:0000256" key="1">
    <source>
        <dbReference type="ARBA" id="ARBA00007401"/>
    </source>
</evidence>